<comment type="subcellular location">
    <subcellularLocation>
        <location evidence="1">Membrane</location>
        <topology evidence="1">Multi-pass membrane protein</topology>
    </subcellularLocation>
</comment>
<dbReference type="SUPFAM" id="SSF103473">
    <property type="entry name" value="MFS general substrate transporter"/>
    <property type="match status" value="1"/>
</dbReference>
<evidence type="ECO:0000256" key="4">
    <source>
        <dbReference type="ARBA" id="ARBA00023136"/>
    </source>
</evidence>
<feature type="region of interest" description="Disordered" evidence="5">
    <location>
        <begin position="219"/>
        <end position="315"/>
    </location>
</feature>
<proteinExistence type="predicted"/>
<evidence type="ECO:0000256" key="5">
    <source>
        <dbReference type="SAM" id="MobiDB-lite"/>
    </source>
</evidence>
<comment type="caution">
    <text evidence="7">The sequence shown here is derived from an EMBL/GenBank/DDBJ whole genome shotgun (WGS) entry which is preliminary data.</text>
</comment>
<dbReference type="InterPro" id="IPR036259">
    <property type="entry name" value="MFS_trans_sf"/>
</dbReference>
<keyword evidence="3 6" id="KW-1133">Transmembrane helix</keyword>
<sequence length="533" mass="59088">MLCESKGNLESSFELTYQTKRQLTLIGFALRRFAAGIDYIIILPSIYFYLQSFNVGYYFLGLVIAADSLVAFFVSPLIEKLGDKLQRVRFLGFVANLFQIAGSMIYALPLYYYMPLVGRLVSGLGQGFSGALYGEVKRVTSPEERNRVMIFMEGVRLFGVVIGPGMNFFMKDFDLTFGPWIIDRRTAPGFFMAIVWLLVQVVHIFTVYDLSLHPNGYRELPDSEEDPPNQKKPSISQPFTTNGEPSTTTGEPKPTSGEDEPKSDEGEPKSDEDEPKSEDPHTDSSDSEGKRSEEIRVLESDGELSKPVRPVSQTSSYTRKLERMPAMNYSIWELLCRRDVMLILICQFLMFFNQTTFETLMLLIGVNLLGFSITILSAIFIVAGVEMVTVIILVWSANKSLDAKYLLVTSISAGLLASFARLAVGFADNNSTGSIAMTLLMGFFTIIGTPIASIAGKSLLPKLTHPETHGFYQTAFATSQHLGLIVGPLVASVLYTHLVLFSSLTIVVFLVVYMSLLPSVEKMQFSAHGCGTI</sequence>
<feature type="transmembrane region" description="Helical" evidence="6">
    <location>
        <begin position="405"/>
        <end position="423"/>
    </location>
</feature>
<keyword evidence="8" id="KW-1185">Reference proteome</keyword>
<dbReference type="PROSITE" id="PS50850">
    <property type="entry name" value="MFS"/>
    <property type="match status" value="1"/>
</dbReference>
<dbReference type="PANTHER" id="PTHR23510:SF16">
    <property type="entry name" value="MAJOR FACILITATOR SUPERFAMILY (MFS) PROFILE DOMAIN-CONTAINING PROTEIN"/>
    <property type="match status" value="1"/>
</dbReference>
<dbReference type="InterPro" id="IPR020846">
    <property type="entry name" value="MFS_dom"/>
</dbReference>
<dbReference type="InterPro" id="IPR051068">
    <property type="entry name" value="MFS_Domain-Containing_Protein"/>
</dbReference>
<dbReference type="GO" id="GO:0016020">
    <property type="term" value="C:membrane"/>
    <property type="evidence" value="ECO:0007669"/>
    <property type="project" value="UniProtKB-SubCell"/>
</dbReference>
<feature type="transmembrane region" description="Helical" evidence="6">
    <location>
        <begin position="29"/>
        <end position="50"/>
    </location>
</feature>
<feature type="transmembrane region" description="Helical" evidence="6">
    <location>
        <begin position="435"/>
        <end position="459"/>
    </location>
</feature>
<gene>
    <name evidence="7" type="ORF">PACLA_8A078893</name>
</gene>
<protein>
    <submittedName>
        <fullName evidence="7">Major facilitator superfamily domain-containing 8-like</fullName>
    </submittedName>
</protein>
<dbReference type="EMBL" id="CACRXK020000025">
    <property type="protein sequence ID" value="CAB3977008.1"/>
    <property type="molecule type" value="Genomic_DNA"/>
</dbReference>
<evidence type="ECO:0000313" key="7">
    <source>
        <dbReference type="EMBL" id="CAB3977008.1"/>
    </source>
</evidence>
<feature type="transmembrane region" description="Helical" evidence="6">
    <location>
        <begin position="148"/>
        <end position="170"/>
    </location>
</feature>
<dbReference type="Pfam" id="PF07690">
    <property type="entry name" value="MFS_1"/>
    <property type="match status" value="1"/>
</dbReference>
<evidence type="ECO:0000256" key="6">
    <source>
        <dbReference type="SAM" id="Phobius"/>
    </source>
</evidence>
<organism evidence="7 8">
    <name type="scientific">Paramuricea clavata</name>
    <name type="common">Red gorgonian</name>
    <name type="synonym">Violescent sea-whip</name>
    <dbReference type="NCBI Taxonomy" id="317549"/>
    <lineage>
        <taxon>Eukaryota</taxon>
        <taxon>Metazoa</taxon>
        <taxon>Cnidaria</taxon>
        <taxon>Anthozoa</taxon>
        <taxon>Octocorallia</taxon>
        <taxon>Malacalcyonacea</taxon>
        <taxon>Plexauridae</taxon>
        <taxon>Paramuricea</taxon>
    </lineage>
</organism>
<dbReference type="Proteomes" id="UP001152795">
    <property type="component" value="Unassembled WGS sequence"/>
</dbReference>
<keyword evidence="4 6" id="KW-0472">Membrane</keyword>
<feature type="transmembrane region" description="Helical" evidence="6">
    <location>
        <begin position="190"/>
        <end position="208"/>
    </location>
</feature>
<dbReference type="GO" id="GO:0022857">
    <property type="term" value="F:transmembrane transporter activity"/>
    <property type="evidence" value="ECO:0007669"/>
    <property type="project" value="InterPro"/>
</dbReference>
<keyword evidence="2 6" id="KW-0812">Transmembrane</keyword>
<name>A0A7D9D5P7_PARCT</name>
<dbReference type="Gene3D" id="1.20.1250.20">
    <property type="entry name" value="MFS general substrate transporter like domains"/>
    <property type="match status" value="1"/>
</dbReference>
<feature type="compositionally biased region" description="Polar residues" evidence="5">
    <location>
        <begin position="231"/>
        <end position="250"/>
    </location>
</feature>
<dbReference type="AlphaFoldDB" id="A0A7D9D5P7"/>
<dbReference type="OrthoDB" id="370281at2759"/>
<feature type="compositionally biased region" description="Basic and acidic residues" evidence="5">
    <location>
        <begin position="259"/>
        <end position="269"/>
    </location>
</feature>
<evidence type="ECO:0000313" key="8">
    <source>
        <dbReference type="Proteomes" id="UP001152795"/>
    </source>
</evidence>
<evidence type="ECO:0000256" key="3">
    <source>
        <dbReference type="ARBA" id="ARBA00022989"/>
    </source>
</evidence>
<feature type="transmembrane region" description="Helical" evidence="6">
    <location>
        <begin position="370"/>
        <end position="393"/>
    </location>
</feature>
<dbReference type="InterPro" id="IPR011701">
    <property type="entry name" value="MFS"/>
</dbReference>
<feature type="compositionally biased region" description="Basic and acidic residues" evidence="5">
    <location>
        <begin position="277"/>
        <end position="306"/>
    </location>
</feature>
<feature type="transmembrane region" description="Helical" evidence="6">
    <location>
        <begin position="90"/>
        <end position="111"/>
    </location>
</feature>
<feature type="transmembrane region" description="Helical" evidence="6">
    <location>
        <begin position="56"/>
        <end position="78"/>
    </location>
</feature>
<feature type="transmembrane region" description="Helical" evidence="6">
    <location>
        <begin position="471"/>
        <end position="491"/>
    </location>
</feature>
<feature type="transmembrane region" description="Helical" evidence="6">
    <location>
        <begin position="497"/>
        <end position="516"/>
    </location>
</feature>
<feature type="transmembrane region" description="Helical" evidence="6">
    <location>
        <begin position="117"/>
        <end position="136"/>
    </location>
</feature>
<reference evidence="7" key="1">
    <citation type="submission" date="2020-04" db="EMBL/GenBank/DDBJ databases">
        <authorList>
            <person name="Alioto T."/>
            <person name="Alioto T."/>
            <person name="Gomez Garrido J."/>
        </authorList>
    </citation>
    <scope>NUCLEOTIDE SEQUENCE</scope>
    <source>
        <strain evidence="7">A484AB</strain>
    </source>
</reference>
<dbReference type="PANTHER" id="PTHR23510">
    <property type="entry name" value="INNER MEMBRANE TRANSPORT PROTEIN YAJR"/>
    <property type="match status" value="1"/>
</dbReference>
<evidence type="ECO:0000256" key="2">
    <source>
        <dbReference type="ARBA" id="ARBA00022692"/>
    </source>
</evidence>
<evidence type="ECO:0000256" key="1">
    <source>
        <dbReference type="ARBA" id="ARBA00004141"/>
    </source>
</evidence>
<accession>A0A7D9D5P7</accession>